<evidence type="ECO:0000256" key="4">
    <source>
        <dbReference type="ARBA" id="ARBA00022679"/>
    </source>
</evidence>
<evidence type="ECO:0000313" key="12">
    <source>
        <dbReference type="EMBL" id="AOZ45565.1"/>
    </source>
</evidence>
<feature type="binding site" evidence="8">
    <location>
        <position position="207"/>
    </location>
    <ligand>
        <name>substrate</name>
    </ligand>
</feature>
<evidence type="ECO:0000256" key="3">
    <source>
        <dbReference type="ARBA" id="ARBA00022576"/>
    </source>
</evidence>
<dbReference type="InterPro" id="IPR022903">
    <property type="entry name" value="GcvT_bac"/>
</dbReference>
<dbReference type="RefSeq" id="WP_028701705.1">
    <property type="nucleotide sequence ID" value="NZ_CP013126.1"/>
</dbReference>
<dbReference type="InterPro" id="IPR013977">
    <property type="entry name" value="GcvT_C"/>
</dbReference>
<dbReference type="GO" id="GO:0005960">
    <property type="term" value="C:glycine cleavage complex"/>
    <property type="evidence" value="ECO:0007669"/>
    <property type="project" value="InterPro"/>
</dbReference>
<dbReference type="Pfam" id="PF01571">
    <property type="entry name" value="GCV_T"/>
    <property type="match status" value="1"/>
</dbReference>
<organism evidence="11 13">
    <name type="scientific">Acidipropionibacterium acidipropionici</name>
    <dbReference type="NCBI Taxonomy" id="1748"/>
    <lineage>
        <taxon>Bacteria</taxon>
        <taxon>Bacillati</taxon>
        <taxon>Actinomycetota</taxon>
        <taxon>Actinomycetes</taxon>
        <taxon>Propionibacteriales</taxon>
        <taxon>Propionibacteriaceae</taxon>
        <taxon>Acidipropionibacterium</taxon>
    </lineage>
</organism>
<dbReference type="Gene3D" id="3.30.70.1400">
    <property type="entry name" value="Aminomethyltransferase beta-barrel domains"/>
    <property type="match status" value="1"/>
</dbReference>
<dbReference type="InterPro" id="IPR027266">
    <property type="entry name" value="TrmE/GcvT-like"/>
</dbReference>
<dbReference type="InterPro" id="IPR028896">
    <property type="entry name" value="GcvT/YgfZ/DmdA"/>
</dbReference>
<evidence type="ECO:0000256" key="7">
    <source>
        <dbReference type="HAMAP-Rule" id="MF_00259"/>
    </source>
</evidence>
<dbReference type="SUPFAM" id="SSF101790">
    <property type="entry name" value="Aminomethyltransferase beta-barrel domain"/>
    <property type="match status" value="1"/>
</dbReference>
<dbReference type="GO" id="GO:0008483">
    <property type="term" value="F:transaminase activity"/>
    <property type="evidence" value="ECO:0007669"/>
    <property type="project" value="UniProtKB-KW"/>
</dbReference>
<keyword evidence="14" id="KW-1185">Reference proteome</keyword>
<dbReference type="Gene3D" id="4.10.1250.10">
    <property type="entry name" value="Aminomethyltransferase fragment"/>
    <property type="match status" value="1"/>
</dbReference>
<comment type="catalytic activity">
    <reaction evidence="6 7">
        <text>N(6)-[(R)-S(8)-aminomethyldihydrolipoyl]-L-lysyl-[protein] + (6S)-5,6,7,8-tetrahydrofolate = N(6)-[(R)-dihydrolipoyl]-L-lysyl-[protein] + (6R)-5,10-methylene-5,6,7,8-tetrahydrofolate + NH4(+)</text>
        <dbReference type="Rhea" id="RHEA:16945"/>
        <dbReference type="Rhea" id="RHEA-COMP:10475"/>
        <dbReference type="Rhea" id="RHEA-COMP:10492"/>
        <dbReference type="ChEBI" id="CHEBI:15636"/>
        <dbReference type="ChEBI" id="CHEBI:28938"/>
        <dbReference type="ChEBI" id="CHEBI:57453"/>
        <dbReference type="ChEBI" id="CHEBI:83100"/>
        <dbReference type="ChEBI" id="CHEBI:83143"/>
        <dbReference type="EC" id="2.1.2.10"/>
    </reaction>
</comment>
<dbReference type="NCBIfam" id="TIGR00528">
    <property type="entry name" value="gcvT"/>
    <property type="match status" value="1"/>
</dbReference>
<comment type="function">
    <text evidence="7">The glycine cleavage system catalyzes the degradation of glycine.</text>
</comment>
<comment type="similarity">
    <text evidence="1 7">Belongs to the GcvT family.</text>
</comment>
<reference evidence="12 14" key="1">
    <citation type="journal article" date="2016" name="Plant Dis.">
        <title>Improved production of propionic acid using genome shuffling.</title>
        <authorList>
            <person name="Luna-Flores C.H."/>
            <person name="Palfreyman R.W."/>
            <person name="Kromer J.O."/>
            <person name="Nielsen L.K."/>
            <person name="Marcellin E."/>
        </authorList>
    </citation>
    <scope>NUCLEOTIDE SEQUENCE [LARGE SCALE GENOMIC DNA]</scope>
    <source>
        <strain evidence="12 14">F3E8</strain>
    </source>
</reference>
<sequence length="373" mass="39964">MSSPELKHSPLEQLHIDVLGAQLTDFGGWQMPLRYTSDLDEHRAVRTSAGVFDLSHMGEIRVRGRQAGEALDHALAGHLSKVPEGRAKYTMLLDPEGGILDDLVVYHMPGGDYLVVANAANTATDVAELTERASGFDAEVLDETEDTALIAVQGPQAVDVVGNALSASNLDPEEIESLPYYWCRFGKFQGDAFLLARTGYTGEDGYELYVPWAAAERLWRRLRQATDFNLIPCGLASRDTLRLEAGMPLYGHELSTAVKPSQAGLGRVVSFKKDCDFVGRSALEGRDGSSDRVLVGLAGEGRRAARAGYPVLDAGGATVGEVTSGVLSPTLGHPVAMAYVDPGSSAEGTALDVDVRGTAQPYTVVPLPFYKRA</sequence>
<dbReference type="GO" id="GO:0019464">
    <property type="term" value="P:glycine decarboxylation via glycine cleavage system"/>
    <property type="evidence" value="ECO:0007669"/>
    <property type="project" value="UniProtKB-UniRule"/>
</dbReference>
<evidence type="ECO:0000313" key="11">
    <source>
        <dbReference type="EMBL" id="AMS06777.1"/>
    </source>
</evidence>
<dbReference type="GO" id="GO:0005829">
    <property type="term" value="C:cytosol"/>
    <property type="evidence" value="ECO:0007669"/>
    <property type="project" value="TreeGrafter"/>
</dbReference>
<dbReference type="SUPFAM" id="SSF103025">
    <property type="entry name" value="Folate-binding domain"/>
    <property type="match status" value="1"/>
</dbReference>
<dbReference type="InterPro" id="IPR029043">
    <property type="entry name" value="GcvT/YgfZ_C"/>
</dbReference>
<reference evidence="11 13" key="2">
    <citation type="submission" date="2016-02" db="EMBL/GenBank/DDBJ databases">
        <title>Complete Genome Sequence of Propionibacterium acidipropionici ATCC 55737.</title>
        <authorList>
            <person name="Luna Flores C.H."/>
            <person name="Nielsen L.K."/>
            <person name="Marcellin E."/>
        </authorList>
    </citation>
    <scope>NUCLEOTIDE SEQUENCE [LARGE SCALE GENOMIC DNA]</scope>
    <source>
        <strain evidence="11 13">ATCC 55737</strain>
    </source>
</reference>
<comment type="subunit">
    <text evidence="7">The glycine cleavage system is composed of four proteins: P, T, L and H.</text>
</comment>
<dbReference type="EC" id="2.1.2.10" evidence="2 7"/>
<accession>A0A3Q9CQN8</accession>
<dbReference type="NCBIfam" id="NF001567">
    <property type="entry name" value="PRK00389.1"/>
    <property type="match status" value="1"/>
</dbReference>
<dbReference type="PIRSF" id="PIRSF006487">
    <property type="entry name" value="GcvT"/>
    <property type="match status" value="1"/>
</dbReference>
<evidence type="ECO:0000256" key="6">
    <source>
        <dbReference type="ARBA" id="ARBA00047665"/>
    </source>
</evidence>
<dbReference type="EMBL" id="CP014352">
    <property type="protein sequence ID" value="AMS06777.1"/>
    <property type="molecule type" value="Genomic_DNA"/>
</dbReference>
<dbReference type="PANTHER" id="PTHR43757:SF2">
    <property type="entry name" value="AMINOMETHYLTRANSFERASE, MITOCHONDRIAL"/>
    <property type="match status" value="1"/>
</dbReference>
<dbReference type="FunFam" id="4.10.1250.10:FF:000001">
    <property type="entry name" value="Aminomethyltransferase"/>
    <property type="match status" value="1"/>
</dbReference>
<evidence type="ECO:0000313" key="14">
    <source>
        <dbReference type="Proteomes" id="UP000178666"/>
    </source>
</evidence>
<evidence type="ECO:0000313" key="13">
    <source>
        <dbReference type="Proteomes" id="UP000075221"/>
    </source>
</evidence>
<name>A0A3Q9CQN8_9ACTN</name>
<gene>
    <name evidence="7" type="primary">gcvT</name>
    <name evidence="12" type="ORF">A8L58_01260</name>
    <name evidence="11" type="ORF">AXH35_16320</name>
</gene>
<dbReference type="Gene3D" id="2.40.30.110">
    <property type="entry name" value="Aminomethyltransferase beta-barrel domains"/>
    <property type="match status" value="1"/>
</dbReference>
<proteinExistence type="inferred from homology"/>
<evidence type="ECO:0000259" key="10">
    <source>
        <dbReference type="Pfam" id="PF08669"/>
    </source>
</evidence>
<dbReference type="EMBL" id="CP015970">
    <property type="protein sequence ID" value="AOZ45565.1"/>
    <property type="molecule type" value="Genomic_DNA"/>
</dbReference>
<dbReference type="GO" id="GO:0004047">
    <property type="term" value="F:aminomethyltransferase activity"/>
    <property type="evidence" value="ECO:0007669"/>
    <property type="project" value="UniProtKB-UniRule"/>
</dbReference>
<dbReference type="Proteomes" id="UP000075221">
    <property type="component" value="Chromosome"/>
</dbReference>
<dbReference type="Gene3D" id="3.30.1360.120">
    <property type="entry name" value="Probable tRNA modification gtpase trme, domain 1"/>
    <property type="match status" value="1"/>
</dbReference>
<dbReference type="OrthoDB" id="9774591at2"/>
<dbReference type="Proteomes" id="UP000178666">
    <property type="component" value="Chromosome"/>
</dbReference>
<dbReference type="GeneID" id="88086281"/>
<evidence type="ECO:0000256" key="5">
    <source>
        <dbReference type="ARBA" id="ARBA00031395"/>
    </source>
</evidence>
<evidence type="ECO:0000259" key="9">
    <source>
        <dbReference type="Pfam" id="PF01571"/>
    </source>
</evidence>
<keyword evidence="4 7" id="KW-0808">Transferase</keyword>
<dbReference type="FunFam" id="2.40.30.110:FF:000003">
    <property type="entry name" value="Aminomethyltransferase"/>
    <property type="match status" value="1"/>
</dbReference>
<feature type="domain" description="Aminomethyltransferase C-terminal" evidence="10">
    <location>
        <begin position="292"/>
        <end position="371"/>
    </location>
</feature>
<dbReference type="PANTHER" id="PTHR43757">
    <property type="entry name" value="AMINOMETHYLTRANSFERASE"/>
    <property type="match status" value="1"/>
</dbReference>
<evidence type="ECO:0000256" key="8">
    <source>
        <dbReference type="PIRSR" id="PIRSR006487-1"/>
    </source>
</evidence>
<dbReference type="AlphaFoldDB" id="A0A3Q9CQN8"/>
<dbReference type="InterPro" id="IPR006222">
    <property type="entry name" value="GCVT_N"/>
</dbReference>
<evidence type="ECO:0000256" key="2">
    <source>
        <dbReference type="ARBA" id="ARBA00012616"/>
    </source>
</evidence>
<protein>
    <recommendedName>
        <fullName evidence="2 7">Aminomethyltransferase</fullName>
        <ecNumber evidence="2 7">2.1.2.10</ecNumber>
    </recommendedName>
    <alternativeName>
        <fullName evidence="5 7">Glycine cleavage system T protein</fullName>
    </alternativeName>
</protein>
<dbReference type="Pfam" id="PF08669">
    <property type="entry name" value="GCV_T_C"/>
    <property type="match status" value="1"/>
</dbReference>
<dbReference type="HAMAP" id="MF_00259">
    <property type="entry name" value="GcvT"/>
    <property type="match status" value="1"/>
</dbReference>
<dbReference type="InterPro" id="IPR006223">
    <property type="entry name" value="GcvT"/>
</dbReference>
<keyword evidence="3 7" id="KW-0032">Aminotransferase</keyword>
<dbReference type="KEGG" id="aaci:ASQ49_14840"/>
<feature type="domain" description="GCVT N-terminal" evidence="9">
    <location>
        <begin position="19"/>
        <end position="273"/>
    </location>
</feature>
<evidence type="ECO:0000256" key="1">
    <source>
        <dbReference type="ARBA" id="ARBA00008609"/>
    </source>
</evidence>